<dbReference type="SFLD" id="SFLDS00019">
    <property type="entry name" value="Glutathione_Transferase_(cytos"/>
    <property type="match status" value="1"/>
</dbReference>
<dbReference type="EMBL" id="SOSA01000015">
    <property type="protein sequence ID" value="THC99567.1"/>
    <property type="molecule type" value="Genomic_DNA"/>
</dbReference>
<dbReference type="InterPro" id="IPR004045">
    <property type="entry name" value="Glutathione_S-Trfase_N"/>
</dbReference>
<dbReference type="InterPro" id="IPR040079">
    <property type="entry name" value="Glutathione_S-Trfase"/>
</dbReference>
<dbReference type="InterPro" id="IPR004046">
    <property type="entry name" value="GST_C"/>
</dbReference>
<dbReference type="GO" id="GO:0006414">
    <property type="term" value="P:translational elongation"/>
    <property type="evidence" value="ECO:0007669"/>
    <property type="project" value="TreeGrafter"/>
</dbReference>
<evidence type="ECO:0000259" key="3">
    <source>
        <dbReference type="PROSITE" id="PS50404"/>
    </source>
</evidence>
<dbReference type="CDD" id="cd03181">
    <property type="entry name" value="GST_C_EF1Bgamma_like"/>
    <property type="match status" value="1"/>
</dbReference>
<evidence type="ECO:0000259" key="4">
    <source>
        <dbReference type="PROSITE" id="PS50405"/>
    </source>
</evidence>
<evidence type="ECO:0000313" key="6">
    <source>
        <dbReference type="EMBL" id="THC99567.1"/>
    </source>
</evidence>
<gene>
    <name evidence="5" type="ORF">ATNIH1004_000248</name>
    <name evidence="6" type="ORF">EYZ11_000936</name>
</gene>
<evidence type="ECO:0000256" key="2">
    <source>
        <dbReference type="RuleBase" id="RU003494"/>
    </source>
</evidence>
<accession>A0A4S3JVX2</accession>
<dbReference type="GO" id="GO:0005737">
    <property type="term" value="C:cytoplasm"/>
    <property type="evidence" value="ECO:0007669"/>
    <property type="project" value="TreeGrafter"/>
</dbReference>
<dbReference type="RefSeq" id="XP_033430727.1">
    <property type="nucleotide sequence ID" value="XM_033564970.1"/>
</dbReference>
<dbReference type="Pfam" id="PF02798">
    <property type="entry name" value="GST_N"/>
    <property type="match status" value="1"/>
</dbReference>
<dbReference type="PROSITE" id="PS50404">
    <property type="entry name" value="GST_NTER"/>
    <property type="match status" value="1"/>
</dbReference>
<dbReference type="SUPFAM" id="SSF47616">
    <property type="entry name" value="GST C-terminal domain-like"/>
    <property type="match status" value="1"/>
</dbReference>
<dbReference type="FunFam" id="1.20.1050.10:FF:000006">
    <property type="entry name" value="Elongation factor 1 gamma"/>
    <property type="match status" value="1"/>
</dbReference>
<dbReference type="Pfam" id="PF00043">
    <property type="entry name" value="GST_C"/>
    <property type="match status" value="1"/>
</dbReference>
<dbReference type="InterPro" id="IPR050802">
    <property type="entry name" value="EF-GSTs"/>
</dbReference>
<feature type="domain" description="GST N-terminal" evidence="3">
    <location>
        <begin position="3"/>
        <end position="84"/>
    </location>
</feature>
<evidence type="ECO:0000313" key="8">
    <source>
        <dbReference type="Proteomes" id="UP000324241"/>
    </source>
</evidence>
<dbReference type="OrthoDB" id="249703at2759"/>
<feature type="domain" description="GST C-terminal" evidence="4">
    <location>
        <begin position="90"/>
        <end position="220"/>
    </location>
</feature>
<dbReference type="InterPro" id="IPR036282">
    <property type="entry name" value="Glutathione-S-Trfase_C_sf"/>
</dbReference>
<dbReference type="CDD" id="cd03044">
    <property type="entry name" value="GST_N_EF1Bgamma"/>
    <property type="match status" value="1"/>
</dbReference>
<keyword evidence="7" id="KW-1185">Reference proteome</keyword>
<dbReference type="SFLD" id="SFLDG00358">
    <property type="entry name" value="Main_(cytGST)"/>
    <property type="match status" value="1"/>
</dbReference>
<reference evidence="6 7" key="1">
    <citation type="submission" date="2019-03" db="EMBL/GenBank/DDBJ databases">
        <title>The genome sequence of a newly discovered highly antifungal drug resistant Aspergillus species, Aspergillus tanneri NIH 1004.</title>
        <authorList>
            <person name="Mounaud S."/>
            <person name="Singh I."/>
            <person name="Joardar V."/>
            <person name="Pakala S."/>
            <person name="Pakala S."/>
            <person name="Venepally P."/>
            <person name="Hoover J."/>
            <person name="Nierman W."/>
            <person name="Chung J."/>
            <person name="Losada L."/>
        </authorList>
    </citation>
    <scope>NUCLEOTIDE SEQUENCE [LARGE SCALE GENOMIC DNA]</scope>
    <source>
        <strain evidence="6 7">NIH1004</strain>
    </source>
</reference>
<evidence type="ECO:0000313" key="7">
    <source>
        <dbReference type="Proteomes" id="UP000308092"/>
    </source>
</evidence>
<dbReference type="Proteomes" id="UP000324241">
    <property type="component" value="Unassembled WGS sequence"/>
</dbReference>
<protein>
    <recommendedName>
        <fullName evidence="9">Translation elongation factor eEF-1B gamma subunit</fullName>
    </recommendedName>
</protein>
<dbReference type="InterPro" id="IPR010987">
    <property type="entry name" value="Glutathione-S-Trfase_C-like"/>
</dbReference>
<proteinExistence type="inferred from homology"/>
<dbReference type="GO" id="GO:0005634">
    <property type="term" value="C:nucleus"/>
    <property type="evidence" value="ECO:0007669"/>
    <property type="project" value="TreeGrafter"/>
</dbReference>
<dbReference type="SUPFAM" id="SSF52833">
    <property type="entry name" value="Thioredoxin-like"/>
    <property type="match status" value="1"/>
</dbReference>
<dbReference type="EMBL" id="QUQM01000002">
    <property type="protein sequence ID" value="KAA8651366.1"/>
    <property type="molecule type" value="Genomic_DNA"/>
</dbReference>
<dbReference type="Gene3D" id="3.40.30.10">
    <property type="entry name" value="Glutaredoxin"/>
    <property type="match status" value="1"/>
</dbReference>
<dbReference type="PROSITE" id="PS50405">
    <property type="entry name" value="GST_CTER"/>
    <property type="match status" value="1"/>
</dbReference>
<evidence type="ECO:0008006" key="9">
    <source>
        <dbReference type="Google" id="ProtNLM"/>
    </source>
</evidence>
<dbReference type="Proteomes" id="UP000308092">
    <property type="component" value="Unassembled WGS sequence"/>
</dbReference>
<name>A0A4S3JVX2_9EURO</name>
<organism evidence="6 7">
    <name type="scientific">Aspergillus tanneri</name>
    <dbReference type="NCBI Taxonomy" id="1220188"/>
    <lineage>
        <taxon>Eukaryota</taxon>
        <taxon>Fungi</taxon>
        <taxon>Dikarya</taxon>
        <taxon>Ascomycota</taxon>
        <taxon>Pezizomycotina</taxon>
        <taxon>Eurotiomycetes</taxon>
        <taxon>Eurotiomycetidae</taxon>
        <taxon>Eurotiales</taxon>
        <taxon>Aspergillaceae</taxon>
        <taxon>Aspergillus</taxon>
        <taxon>Aspergillus subgen. Circumdati</taxon>
    </lineage>
</organism>
<dbReference type="VEuPathDB" id="FungiDB:EYZ11_000936"/>
<reference evidence="5 8" key="2">
    <citation type="submission" date="2019-08" db="EMBL/GenBank/DDBJ databases">
        <title>The genome sequence of a newly discovered highly antifungal drug resistant Aspergillus species, Aspergillus tanneri NIH 1004.</title>
        <authorList>
            <person name="Mounaud S."/>
            <person name="Singh I."/>
            <person name="Joardar V."/>
            <person name="Pakala S."/>
            <person name="Pakala S."/>
            <person name="Venepally P."/>
            <person name="Chung J.K."/>
            <person name="Losada L."/>
            <person name="Nierman W.C."/>
        </authorList>
    </citation>
    <scope>NUCLEOTIDE SEQUENCE [LARGE SCALE GENOMIC DNA]</scope>
    <source>
        <strain evidence="5 8">NIH1004</strain>
    </source>
</reference>
<comment type="similarity">
    <text evidence="1 2">Belongs to the GST superfamily.</text>
</comment>
<sequence length="220" mass="24364">MAPFGTIYSYPNNPRVMKIQASANLNGLELAMADFAMGQTNRSPEFLAKFPLGKVPAFETPDGVKLVESDAITQYVAESGPLAGQLLGSTTTKRAQIRQWIAFADGEVLEPVMKLALWRVKLHPYNEAIETASLARLERALAYLEKHLADRTWVATDELSLADITLAAALVWGVSMSIDAEMRAKYPTVISWYERVIESEGVKQAFGEKKYIEKREAPPS</sequence>
<dbReference type="PANTHER" id="PTHR43986:SF10">
    <property type="entry name" value="ELONGATION FACTOR EEF-1B GAMMA SUBUNIT, PUTATIVE (AFU_ORTHOLOGUE AFUA_1G17120)-RELATED"/>
    <property type="match status" value="1"/>
</dbReference>
<dbReference type="InterPro" id="IPR036249">
    <property type="entry name" value="Thioredoxin-like_sf"/>
</dbReference>
<dbReference type="PANTHER" id="PTHR43986">
    <property type="entry name" value="ELONGATION FACTOR 1-GAMMA"/>
    <property type="match status" value="1"/>
</dbReference>
<dbReference type="GeneID" id="54322950"/>
<dbReference type="STRING" id="1220188.A0A4S3JVX2"/>
<dbReference type="FunFam" id="3.40.30.10:FF:000148">
    <property type="entry name" value="Elongation factor 1B gamma"/>
    <property type="match status" value="1"/>
</dbReference>
<evidence type="ECO:0000256" key="1">
    <source>
        <dbReference type="ARBA" id="ARBA00007409"/>
    </source>
</evidence>
<dbReference type="AlphaFoldDB" id="A0A4S3JVX2"/>
<evidence type="ECO:0000313" key="5">
    <source>
        <dbReference type="EMBL" id="KAA8651366.1"/>
    </source>
</evidence>
<comment type="caution">
    <text evidence="6">The sequence shown here is derived from an EMBL/GenBank/DDBJ whole genome shotgun (WGS) entry which is preliminary data.</text>
</comment>
<dbReference type="Gene3D" id="1.20.1050.10">
    <property type="match status" value="1"/>
</dbReference>